<comment type="caution">
    <text evidence="1">The sequence shown here is derived from an EMBL/GenBank/DDBJ whole genome shotgun (WGS) entry which is preliminary data.</text>
</comment>
<proteinExistence type="predicted"/>
<evidence type="ECO:0008006" key="3">
    <source>
        <dbReference type="Google" id="ProtNLM"/>
    </source>
</evidence>
<dbReference type="Pfam" id="PF08811">
    <property type="entry name" value="DUF1800"/>
    <property type="match status" value="1"/>
</dbReference>
<dbReference type="RefSeq" id="WP_281841771.1">
    <property type="nucleotide sequence ID" value="NZ_BROH01000004.1"/>
</dbReference>
<reference evidence="1" key="1">
    <citation type="journal article" date="2023" name="Int. J. Syst. Evol. Microbiol.">
        <title>Sinisalibacter aestuarii sp. nov., isolated from estuarine sediment of the Arakawa River.</title>
        <authorList>
            <person name="Arafat S.T."/>
            <person name="Hirano S."/>
            <person name="Sato A."/>
            <person name="Takeuchi K."/>
            <person name="Yasuda T."/>
            <person name="Terahara T."/>
            <person name="Hamada M."/>
            <person name="Kobayashi T."/>
        </authorList>
    </citation>
    <scope>NUCLEOTIDE SEQUENCE</scope>
    <source>
        <strain evidence="1">B-399</strain>
    </source>
</reference>
<keyword evidence="2" id="KW-1185">Reference proteome</keyword>
<protein>
    <recommendedName>
        <fullName evidence="3">DUF1800 domain-containing protein</fullName>
    </recommendedName>
</protein>
<dbReference type="Proteomes" id="UP001144205">
    <property type="component" value="Unassembled WGS sequence"/>
</dbReference>
<sequence>MSSATIAAIRFGYGLSAGQPAPGDAGALSAALAAPDAMAARFPVTGMAGVFPLIREYNQARRASRQDEPGGEDRFQAARRNLRLTMLEGLRAQLMRAVLAPDGMRERLHAFWSDHFTVRAKGVRFIAAPSAFAEDAIRPHITGSFPAMLRAAVTHPAMLAYLDQNRSIGPDSPAGQRQGAGLNENLAREVLELHTLGVDGGYAQGDVTQFAELLTGLTFDVQEGFLFRPRWAEPGAETVLGTRYGGAERARLDEVFAALDDIALHPATARHLARKLAVHFVSDRPDPDLVATLAAAYTAGGGALMPVYEALLAHPAAWVLPFAKARQPWDFMVASLRALGATEAALAGLGYPELRKGIRQPLAHMGQPYQAPPGPDGWPEEAEAWITPPALAERIGWAMALAGEYSAALPDPRAFVETALGGTASETLLGAVRAAESREAAVALVLASAEFNRR</sequence>
<organism evidence="1 2">
    <name type="scientific">Sinisalibacter aestuarii</name>
    <dbReference type="NCBI Taxonomy" id="2949426"/>
    <lineage>
        <taxon>Bacteria</taxon>
        <taxon>Pseudomonadati</taxon>
        <taxon>Pseudomonadota</taxon>
        <taxon>Alphaproteobacteria</taxon>
        <taxon>Rhodobacterales</taxon>
        <taxon>Roseobacteraceae</taxon>
        <taxon>Sinisalibacter</taxon>
    </lineage>
</organism>
<evidence type="ECO:0000313" key="2">
    <source>
        <dbReference type="Proteomes" id="UP001144205"/>
    </source>
</evidence>
<dbReference type="InterPro" id="IPR014917">
    <property type="entry name" value="DUF1800"/>
</dbReference>
<name>A0ABQ5LUI9_9RHOB</name>
<dbReference type="EMBL" id="BROH01000004">
    <property type="protein sequence ID" value="GKY87787.1"/>
    <property type="molecule type" value="Genomic_DNA"/>
</dbReference>
<gene>
    <name evidence="1" type="ORF">STA1M1_16560</name>
</gene>
<accession>A0ABQ5LUI9</accession>
<evidence type="ECO:0000313" key="1">
    <source>
        <dbReference type="EMBL" id="GKY87787.1"/>
    </source>
</evidence>